<dbReference type="PRINTS" id="PR00455">
    <property type="entry name" value="HTHTETR"/>
</dbReference>
<dbReference type="EMBL" id="BMHA01000007">
    <property type="protein sequence ID" value="GGI07067.1"/>
    <property type="molecule type" value="Genomic_DNA"/>
</dbReference>
<accession>A0A8J3AB53</accession>
<evidence type="ECO:0000256" key="1">
    <source>
        <dbReference type="ARBA" id="ARBA00023015"/>
    </source>
</evidence>
<dbReference type="OrthoDB" id="7252896at2"/>
<dbReference type="Pfam" id="PF00440">
    <property type="entry name" value="TetR_N"/>
    <property type="match status" value="1"/>
</dbReference>
<feature type="DNA-binding region" description="H-T-H motif" evidence="4">
    <location>
        <begin position="46"/>
        <end position="65"/>
    </location>
</feature>
<dbReference type="PROSITE" id="PS50977">
    <property type="entry name" value="HTH_TETR_2"/>
    <property type="match status" value="1"/>
</dbReference>
<protein>
    <recommendedName>
        <fullName evidence="6">HTH tetR-type domain-containing protein</fullName>
    </recommendedName>
</protein>
<sequence>MSADTTDGHGAGRRRRTRAEQQAETRARLIEAAAEVFASHGFEGASIDLITERAGYSRGAFYSNFSDKAELLLELSAVRMGDFARVLPDILAASDEDRIGEAARWLTDQPPHTEVLLLVELARLRDEHTDAQQLLARLTDSTLGFVDDVLDEADETLATPAAHDRLRLTRAILAAITGAQLLRHLGVEMDARTMELLLAGVLRSPVLTEETVS</sequence>
<dbReference type="PANTHER" id="PTHR30055">
    <property type="entry name" value="HTH-TYPE TRANSCRIPTIONAL REGULATOR RUTR"/>
    <property type="match status" value="1"/>
</dbReference>
<evidence type="ECO:0000313" key="8">
    <source>
        <dbReference type="Proteomes" id="UP000650511"/>
    </source>
</evidence>
<dbReference type="Proteomes" id="UP000650511">
    <property type="component" value="Unassembled WGS sequence"/>
</dbReference>
<dbReference type="InterPro" id="IPR009057">
    <property type="entry name" value="Homeodomain-like_sf"/>
</dbReference>
<evidence type="ECO:0000259" key="6">
    <source>
        <dbReference type="PROSITE" id="PS50977"/>
    </source>
</evidence>
<dbReference type="InterPro" id="IPR050109">
    <property type="entry name" value="HTH-type_TetR-like_transc_reg"/>
</dbReference>
<gene>
    <name evidence="7" type="ORF">GCM10011354_22240</name>
</gene>
<dbReference type="GO" id="GO:0003700">
    <property type="term" value="F:DNA-binding transcription factor activity"/>
    <property type="evidence" value="ECO:0007669"/>
    <property type="project" value="TreeGrafter"/>
</dbReference>
<reference evidence="7" key="2">
    <citation type="submission" date="2020-09" db="EMBL/GenBank/DDBJ databases">
        <authorList>
            <person name="Sun Q."/>
            <person name="Zhou Y."/>
        </authorList>
    </citation>
    <scope>NUCLEOTIDE SEQUENCE</scope>
    <source>
        <strain evidence="7">CGMCC 1.14988</strain>
    </source>
</reference>
<dbReference type="SUPFAM" id="SSF46689">
    <property type="entry name" value="Homeodomain-like"/>
    <property type="match status" value="1"/>
</dbReference>
<dbReference type="InterPro" id="IPR036271">
    <property type="entry name" value="Tet_transcr_reg_TetR-rel_C_sf"/>
</dbReference>
<keyword evidence="2 4" id="KW-0238">DNA-binding</keyword>
<keyword evidence="3" id="KW-0804">Transcription</keyword>
<reference evidence="7" key="1">
    <citation type="journal article" date="2014" name="Int. J. Syst. Evol. Microbiol.">
        <title>Complete genome sequence of Corynebacterium casei LMG S-19264T (=DSM 44701T), isolated from a smear-ripened cheese.</title>
        <authorList>
            <consortium name="US DOE Joint Genome Institute (JGI-PGF)"/>
            <person name="Walter F."/>
            <person name="Albersmeier A."/>
            <person name="Kalinowski J."/>
            <person name="Ruckert C."/>
        </authorList>
    </citation>
    <scope>NUCLEOTIDE SEQUENCE</scope>
    <source>
        <strain evidence="7">CGMCC 1.14988</strain>
    </source>
</reference>
<evidence type="ECO:0000256" key="2">
    <source>
        <dbReference type="ARBA" id="ARBA00023125"/>
    </source>
</evidence>
<dbReference type="PANTHER" id="PTHR30055:SF234">
    <property type="entry name" value="HTH-TYPE TRANSCRIPTIONAL REGULATOR BETI"/>
    <property type="match status" value="1"/>
</dbReference>
<name>A0A8J3AB53_9ACTN</name>
<organism evidence="7 8">
    <name type="scientific">Egicoccus halophilus</name>
    <dbReference type="NCBI Taxonomy" id="1670830"/>
    <lineage>
        <taxon>Bacteria</taxon>
        <taxon>Bacillati</taxon>
        <taxon>Actinomycetota</taxon>
        <taxon>Nitriliruptoria</taxon>
        <taxon>Egicoccales</taxon>
        <taxon>Egicoccaceae</taxon>
        <taxon>Egicoccus</taxon>
    </lineage>
</organism>
<comment type="caution">
    <text evidence="7">The sequence shown here is derived from an EMBL/GenBank/DDBJ whole genome shotgun (WGS) entry which is preliminary data.</text>
</comment>
<feature type="region of interest" description="Disordered" evidence="5">
    <location>
        <begin position="1"/>
        <end position="25"/>
    </location>
</feature>
<evidence type="ECO:0000313" key="7">
    <source>
        <dbReference type="EMBL" id="GGI07067.1"/>
    </source>
</evidence>
<dbReference type="InterPro" id="IPR001647">
    <property type="entry name" value="HTH_TetR"/>
</dbReference>
<evidence type="ECO:0000256" key="3">
    <source>
        <dbReference type="ARBA" id="ARBA00023163"/>
    </source>
</evidence>
<dbReference type="AlphaFoldDB" id="A0A8J3AB53"/>
<evidence type="ECO:0000256" key="4">
    <source>
        <dbReference type="PROSITE-ProRule" id="PRU00335"/>
    </source>
</evidence>
<dbReference type="RefSeq" id="WP_130649201.1">
    <property type="nucleotide sequence ID" value="NZ_BMHA01000007.1"/>
</dbReference>
<dbReference type="GO" id="GO:0000976">
    <property type="term" value="F:transcription cis-regulatory region binding"/>
    <property type="evidence" value="ECO:0007669"/>
    <property type="project" value="TreeGrafter"/>
</dbReference>
<feature type="domain" description="HTH tetR-type" evidence="6">
    <location>
        <begin position="23"/>
        <end position="83"/>
    </location>
</feature>
<keyword evidence="1" id="KW-0805">Transcription regulation</keyword>
<dbReference type="Gene3D" id="1.10.357.10">
    <property type="entry name" value="Tetracycline Repressor, domain 2"/>
    <property type="match status" value="1"/>
</dbReference>
<evidence type="ECO:0000256" key="5">
    <source>
        <dbReference type="SAM" id="MobiDB-lite"/>
    </source>
</evidence>
<keyword evidence="8" id="KW-1185">Reference proteome</keyword>
<dbReference type="SUPFAM" id="SSF48498">
    <property type="entry name" value="Tetracyclin repressor-like, C-terminal domain"/>
    <property type="match status" value="1"/>
</dbReference>
<proteinExistence type="predicted"/>